<organism evidence="1">
    <name type="scientific">Siphoviridae sp. ctlI314</name>
    <dbReference type="NCBI Taxonomy" id="2827927"/>
    <lineage>
        <taxon>Viruses</taxon>
        <taxon>Duplodnaviria</taxon>
        <taxon>Heunggongvirae</taxon>
        <taxon>Uroviricota</taxon>
        <taxon>Caudoviricetes</taxon>
    </lineage>
</organism>
<sequence>MVEKIVKDYLQSSLEIPVRLEEEDDLGNEYVLIEKTGSSTENHIASATLAVQSYSASLYGAASLNERVKEAMEEIIELDDISRCELNTDYNYTDTARKKYRYQAVYDIVHY</sequence>
<reference evidence="1" key="1">
    <citation type="journal article" date="2021" name="Proc. Natl. Acad. Sci. U.S.A.">
        <title>A Catalog of Tens of Thousands of Viruses from Human Metagenomes Reveals Hidden Associations with Chronic Diseases.</title>
        <authorList>
            <person name="Tisza M.J."/>
            <person name="Buck C.B."/>
        </authorList>
    </citation>
    <scope>NUCLEOTIDE SEQUENCE</scope>
    <source>
        <strain evidence="1">CtlI314</strain>
    </source>
</reference>
<evidence type="ECO:0000313" key="1">
    <source>
        <dbReference type="EMBL" id="DAF57053.1"/>
    </source>
</evidence>
<protein>
    <submittedName>
        <fullName evidence="1">Tail completion protein</fullName>
    </submittedName>
</protein>
<accession>A0A8S5T159</accession>
<name>A0A8S5T159_9CAUD</name>
<proteinExistence type="predicted"/>
<dbReference type="EMBL" id="BK032727">
    <property type="protein sequence ID" value="DAF57053.1"/>
    <property type="molecule type" value="Genomic_DNA"/>
</dbReference>